<evidence type="ECO:0000313" key="2">
    <source>
        <dbReference type="Proteomes" id="UP000244519"/>
    </source>
</evidence>
<dbReference type="KEGG" id="fso:Fsol_00220"/>
<name>A0A2U8BRP9_9RICK</name>
<dbReference type="EMBL" id="CP025989">
    <property type="protein sequence ID" value="AWD33024.1"/>
    <property type="molecule type" value="Genomic_DNA"/>
</dbReference>
<dbReference type="Proteomes" id="UP000244519">
    <property type="component" value="Chromosome"/>
</dbReference>
<protein>
    <submittedName>
        <fullName evidence="1">Uncharacterized protein</fullName>
    </submittedName>
</protein>
<reference evidence="1 2" key="1">
    <citation type="journal article" date="2018" name="Genome Biol. Evol.">
        <title>The Genome Sequence of "Candidatus Fokinia solitaria": Insights on Reductive Evolution in Rickettsiales.</title>
        <authorList>
            <person name="Floriano A.M."/>
            <person name="Castelli M."/>
            <person name="Krenek S."/>
            <person name="Berendonk T.U."/>
            <person name="Bazzocchi C."/>
            <person name="Petroni G."/>
            <person name="Sassera D."/>
        </authorList>
    </citation>
    <scope>NUCLEOTIDE SEQUENCE [LARGE SCALE GENOMIC DNA]</scope>
    <source>
        <strain evidence="1">Rio ETE_ALG 3VII</strain>
    </source>
</reference>
<evidence type="ECO:0000313" key="1">
    <source>
        <dbReference type="EMBL" id="AWD33024.1"/>
    </source>
</evidence>
<dbReference type="AlphaFoldDB" id="A0A2U8BRP9"/>
<sequence>MIQEFYLNFSHIVLKELVMYAHRDVYLLKKSNVGFEANYPSENQSAYS</sequence>
<organism evidence="1 2">
    <name type="scientific">Candidatus Fokinia solitaria</name>
    <dbReference type="NCBI Taxonomy" id="1802984"/>
    <lineage>
        <taxon>Bacteria</taxon>
        <taxon>Pseudomonadati</taxon>
        <taxon>Pseudomonadota</taxon>
        <taxon>Alphaproteobacteria</taxon>
        <taxon>Rickettsiales</taxon>
        <taxon>Candidatus Midichloriaceae</taxon>
        <taxon>Candidatus Fokinia</taxon>
    </lineage>
</organism>
<proteinExistence type="predicted"/>
<gene>
    <name evidence="1" type="ORF">Fsol_00220</name>
</gene>
<accession>A0A2U8BRP9</accession>
<keyword evidence="2" id="KW-1185">Reference proteome</keyword>